<evidence type="ECO:0000256" key="4">
    <source>
        <dbReference type="ARBA" id="ARBA00023134"/>
    </source>
</evidence>
<dbReference type="GO" id="GO:0005525">
    <property type="term" value="F:GTP binding"/>
    <property type="evidence" value="ECO:0007669"/>
    <property type="project" value="UniProtKB-UniRule"/>
</dbReference>
<evidence type="ECO:0000259" key="8">
    <source>
        <dbReference type="PROSITE" id="PS51705"/>
    </source>
</evidence>
<evidence type="ECO:0000256" key="3">
    <source>
        <dbReference type="ARBA" id="ARBA00022842"/>
    </source>
</evidence>
<comment type="function">
    <text evidence="5">GTPase that associates with the 50S ribosomal subunit and may have a role during protein synthesis or ribosome biogenesis.</text>
</comment>
<name>A0A0G0HDD0_9BACT</name>
<dbReference type="SUPFAM" id="SSF52540">
    <property type="entry name" value="P-loop containing nucleoside triphosphate hydrolases"/>
    <property type="match status" value="1"/>
</dbReference>
<sequence length="367" mass="41503">MTQNQFNSLAIKVIGPHDHSSDELQKFREIESLVSVLGGKIIVKQIQHRLFPDESTYIGKGKIEEIKDLIRYSHIRVIILNDIVNPAQIFRLEKSLWSTDPNIKVWDRADVILEIFDKRAHSSEAKLQIELARMKHLGPRIYGLGGGLLSRQGGGIGMRGLGETNIEIMKRQIKDKLRLTEEKLKKIIHSRQEKMLYRKKGGYKTIALVGYTNAGKTTLFNNLTGKTKKVENAVFTTLDSYVGKLNHQTNKPILISDTIGFIQDLPPSLIQAFKSTLLETLTADLIYHVIDSSDSEIERKIEMVNEILAEFNIESNKVVYIFNKIDTISDSKRQLLNRLYPGKSLFVSSASGEGINSMLSSIHTIFP</sequence>
<organism evidence="9 10">
    <name type="scientific">Candidatus Roizmanbacteria bacterium GW2011_GWA2_36_23</name>
    <dbReference type="NCBI Taxonomy" id="1618480"/>
    <lineage>
        <taxon>Bacteria</taxon>
        <taxon>Candidatus Roizmaniibacteriota</taxon>
    </lineage>
</organism>
<evidence type="ECO:0000313" key="10">
    <source>
        <dbReference type="Proteomes" id="UP000034344"/>
    </source>
</evidence>
<dbReference type="PANTHER" id="PTHR10229:SF0">
    <property type="entry name" value="GTP-BINDING PROTEIN 6-RELATED"/>
    <property type="match status" value="1"/>
</dbReference>
<dbReference type="PROSITE" id="PS51705">
    <property type="entry name" value="G_HFLX"/>
    <property type="match status" value="1"/>
</dbReference>
<dbReference type="CDD" id="cd01878">
    <property type="entry name" value="HflX"/>
    <property type="match status" value="1"/>
</dbReference>
<dbReference type="InterPro" id="IPR032305">
    <property type="entry name" value="GTP-bd_M"/>
</dbReference>
<accession>A0A0G0HDD0</accession>
<dbReference type="InterPro" id="IPR042108">
    <property type="entry name" value="GTPase_HflX_N_sf"/>
</dbReference>
<dbReference type="PANTHER" id="PTHR10229">
    <property type="entry name" value="GTP-BINDING PROTEIN HFLX"/>
    <property type="match status" value="1"/>
</dbReference>
<feature type="binding site" evidence="6">
    <location>
        <begin position="235"/>
        <end position="239"/>
    </location>
    <ligand>
        <name>GTP</name>
        <dbReference type="ChEBI" id="CHEBI:37565"/>
    </ligand>
</feature>
<comment type="subunit">
    <text evidence="5">Monomer. Associates with the 50S ribosomal subunit.</text>
</comment>
<dbReference type="Pfam" id="PF13167">
    <property type="entry name" value="GTP-bdg_N"/>
    <property type="match status" value="1"/>
</dbReference>
<proteinExistence type="inferred from homology"/>
<dbReference type="Gene3D" id="3.40.50.11060">
    <property type="entry name" value="GTPase HflX, N-terminal domain"/>
    <property type="match status" value="1"/>
</dbReference>
<dbReference type="STRING" id="1618480.US11_C0002G0005"/>
<evidence type="ECO:0000256" key="6">
    <source>
        <dbReference type="PIRSR" id="PIRSR006809-1"/>
    </source>
</evidence>
<dbReference type="InterPro" id="IPR016496">
    <property type="entry name" value="GTPase_HflX"/>
</dbReference>
<dbReference type="InterPro" id="IPR030394">
    <property type="entry name" value="G_HFLX_dom"/>
</dbReference>
<comment type="caution">
    <text evidence="9">The sequence shown here is derived from an EMBL/GenBank/DDBJ whole genome shotgun (WGS) entry which is preliminary data.</text>
</comment>
<dbReference type="HAMAP" id="MF_00900">
    <property type="entry name" value="GTPase_HflX"/>
    <property type="match status" value="1"/>
</dbReference>
<dbReference type="InterPro" id="IPR025121">
    <property type="entry name" value="GTPase_HflX_N"/>
</dbReference>
<protein>
    <recommendedName>
        <fullName evidence="5">GTPase HflX</fullName>
    </recommendedName>
    <alternativeName>
        <fullName evidence="5">GTP-binding protein HflX</fullName>
    </alternativeName>
</protein>
<dbReference type="GO" id="GO:0043022">
    <property type="term" value="F:ribosome binding"/>
    <property type="evidence" value="ECO:0007669"/>
    <property type="project" value="TreeGrafter"/>
</dbReference>
<feature type="domain" description="Hflx-type G" evidence="8">
    <location>
        <begin position="204"/>
        <end position="367"/>
    </location>
</feature>
<dbReference type="NCBIfam" id="TIGR03156">
    <property type="entry name" value="GTP_HflX"/>
    <property type="match status" value="1"/>
</dbReference>
<dbReference type="PATRIC" id="fig|1618480.3.peg.192"/>
<feature type="binding site" evidence="7">
    <location>
        <position position="217"/>
    </location>
    <ligand>
        <name>Mg(2+)</name>
        <dbReference type="ChEBI" id="CHEBI:18420"/>
    </ligand>
</feature>
<dbReference type="PRINTS" id="PR00326">
    <property type="entry name" value="GTP1OBG"/>
</dbReference>
<feature type="binding site" evidence="6">
    <location>
        <begin position="257"/>
        <end position="260"/>
    </location>
    <ligand>
        <name>GTP</name>
        <dbReference type="ChEBI" id="CHEBI:37565"/>
    </ligand>
</feature>
<feature type="binding site" evidence="6">
    <location>
        <begin position="210"/>
        <end position="217"/>
    </location>
    <ligand>
        <name>GTP</name>
        <dbReference type="ChEBI" id="CHEBI:37565"/>
    </ligand>
</feature>
<keyword evidence="1 7" id="KW-0479">Metal-binding</keyword>
<evidence type="ECO:0000256" key="2">
    <source>
        <dbReference type="ARBA" id="ARBA00022741"/>
    </source>
</evidence>
<dbReference type="Gene3D" id="6.10.250.2860">
    <property type="match status" value="1"/>
</dbReference>
<comment type="subcellular location">
    <subcellularLocation>
        <location evidence="5">Cytoplasm</location>
    </subcellularLocation>
    <text evidence="5">May associate with membranes.</text>
</comment>
<dbReference type="Pfam" id="PF16360">
    <property type="entry name" value="GTP-bdg_M"/>
    <property type="match status" value="1"/>
</dbReference>
<dbReference type="GO" id="GO:0005737">
    <property type="term" value="C:cytoplasm"/>
    <property type="evidence" value="ECO:0007669"/>
    <property type="project" value="UniProtKB-SubCell"/>
</dbReference>
<dbReference type="Gene3D" id="3.40.50.300">
    <property type="entry name" value="P-loop containing nucleotide triphosphate hydrolases"/>
    <property type="match status" value="1"/>
</dbReference>
<dbReference type="EMBL" id="LBRS01000002">
    <property type="protein sequence ID" value="KKQ01946.1"/>
    <property type="molecule type" value="Genomic_DNA"/>
</dbReference>
<reference evidence="9 10" key="1">
    <citation type="journal article" date="2015" name="Nature">
        <title>rRNA introns, odd ribosomes, and small enigmatic genomes across a large radiation of phyla.</title>
        <authorList>
            <person name="Brown C.T."/>
            <person name="Hug L.A."/>
            <person name="Thomas B.C."/>
            <person name="Sharon I."/>
            <person name="Castelle C.J."/>
            <person name="Singh A."/>
            <person name="Wilkins M.J."/>
            <person name="Williams K.H."/>
            <person name="Banfield J.F."/>
        </authorList>
    </citation>
    <scope>NUCLEOTIDE SEQUENCE [LARGE SCALE GENOMIC DNA]</scope>
</reference>
<dbReference type="InterPro" id="IPR006073">
    <property type="entry name" value="GTP-bd"/>
</dbReference>
<comment type="cofactor">
    <cofactor evidence="7">
        <name>Mg(2+)</name>
        <dbReference type="ChEBI" id="CHEBI:18420"/>
    </cofactor>
</comment>
<comment type="similarity">
    <text evidence="5">Belongs to the TRAFAC class OBG-HflX-like GTPase superfamily. HflX GTPase family.</text>
</comment>
<dbReference type="AlphaFoldDB" id="A0A0G0HDD0"/>
<evidence type="ECO:0000256" key="1">
    <source>
        <dbReference type="ARBA" id="ARBA00022723"/>
    </source>
</evidence>
<evidence type="ECO:0000256" key="5">
    <source>
        <dbReference type="HAMAP-Rule" id="MF_00900"/>
    </source>
</evidence>
<dbReference type="PIRSF" id="PIRSF006809">
    <property type="entry name" value="GTP-binding_hflX_prd"/>
    <property type="match status" value="1"/>
</dbReference>
<keyword evidence="3 7" id="KW-0460">Magnesium</keyword>
<evidence type="ECO:0000313" key="9">
    <source>
        <dbReference type="EMBL" id="KKQ01946.1"/>
    </source>
</evidence>
<keyword evidence="5" id="KW-0963">Cytoplasm</keyword>
<dbReference type="InterPro" id="IPR027417">
    <property type="entry name" value="P-loop_NTPase"/>
</dbReference>
<dbReference type="Pfam" id="PF01926">
    <property type="entry name" value="MMR_HSR1"/>
    <property type="match status" value="1"/>
</dbReference>
<gene>
    <name evidence="5" type="primary">hflX</name>
    <name evidence="9" type="ORF">US11_C0002G0005</name>
</gene>
<keyword evidence="2 5" id="KW-0547">Nucleotide-binding</keyword>
<feature type="binding site" evidence="6">
    <location>
        <begin position="323"/>
        <end position="326"/>
    </location>
    <ligand>
        <name>GTP</name>
        <dbReference type="ChEBI" id="CHEBI:37565"/>
    </ligand>
</feature>
<dbReference type="GO" id="GO:0003924">
    <property type="term" value="F:GTPase activity"/>
    <property type="evidence" value="ECO:0007669"/>
    <property type="project" value="UniProtKB-UniRule"/>
</dbReference>
<evidence type="ECO:0000256" key="7">
    <source>
        <dbReference type="PIRSR" id="PIRSR006809-2"/>
    </source>
</evidence>
<dbReference type="GO" id="GO:0046872">
    <property type="term" value="F:metal ion binding"/>
    <property type="evidence" value="ECO:0007669"/>
    <property type="project" value="UniProtKB-KW"/>
</dbReference>
<dbReference type="Proteomes" id="UP000034344">
    <property type="component" value="Unassembled WGS sequence"/>
</dbReference>
<feature type="binding site" evidence="7">
    <location>
        <position position="237"/>
    </location>
    <ligand>
        <name>Mg(2+)</name>
        <dbReference type="ChEBI" id="CHEBI:18420"/>
    </ligand>
</feature>
<keyword evidence="4 5" id="KW-0342">GTP-binding</keyword>